<protein>
    <recommendedName>
        <fullName evidence="3">NADH-quinone oxidoreductase subunit L</fullName>
    </recommendedName>
</protein>
<keyword evidence="1" id="KW-0472">Membrane</keyword>
<evidence type="ECO:0000256" key="1">
    <source>
        <dbReference type="SAM" id="Phobius"/>
    </source>
</evidence>
<accession>A0A382EIW6</accession>
<feature type="non-terminal residue" evidence="2">
    <location>
        <position position="1"/>
    </location>
</feature>
<dbReference type="EMBL" id="UINC01044427">
    <property type="protein sequence ID" value="SVB49883.1"/>
    <property type="molecule type" value="Genomic_DNA"/>
</dbReference>
<reference evidence="2" key="1">
    <citation type="submission" date="2018-05" db="EMBL/GenBank/DDBJ databases">
        <authorList>
            <person name="Lanie J.A."/>
            <person name="Ng W.-L."/>
            <person name="Kazmierczak K.M."/>
            <person name="Andrzejewski T.M."/>
            <person name="Davidsen T.M."/>
            <person name="Wayne K.J."/>
            <person name="Tettelin H."/>
            <person name="Glass J.I."/>
            <person name="Rusch D."/>
            <person name="Podicherti R."/>
            <person name="Tsui H.-C.T."/>
            <person name="Winkler M.E."/>
        </authorList>
    </citation>
    <scope>NUCLEOTIDE SEQUENCE</scope>
</reference>
<organism evidence="2">
    <name type="scientific">marine metagenome</name>
    <dbReference type="NCBI Taxonomy" id="408172"/>
    <lineage>
        <taxon>unclassified sequences</taxon>
        <taxon>metagenomes</taxon>
        <taxon>ecological metagenomes</taxon>
    </lineage>
</organism>
<evidence type="ECO:0008006" key="3">
    <source>
        <dbReference type="Google" id="ProtNLM"/>
    </source>
</evidence>
<gene>
    <name evidence="2" type="ORF">METZ01_LOCUS202737</name>
</gene>
<sequence length="163" mass="18267">VFHFDMGSALEHSAHLLHEQGRHAPPWSHLLVPEGDHNVWVEIALMILSFSIAVAGIFGAYVCYIKKPHLPDSLTQGQWGYDLVKNKYQIDEFYDDTFVNPTVEGSLLLWKECDAKGIDGVVNGVAATLGWISKYSRLFQSGFVRNYALFMVVGFIGLLIILL</sequence>
<keyword evidence="1" id="KW-1133">Transmembrane helix</keyword>
<name>A0A382EIW6_9ZZZZ</name>
<proteinExistence type="predicted"/>
<evidence type="ECO:0000313" key="2">
    <source>
        <dbReference type="EMBL" id="SVB49883.1"/>
    </source>
</evidence>
<feature type="transmembrane region" description="Helical" evidence="1">
    <location>
        <begin position="43"/>
        <end position="64"/>
    </location>
</feature>
<dbReference type="AlphaFoldDB" id="A0A382EIW6"/>
<dbReference type="Gene3D" id="1.20.5.2700">
    <property type="match status" value="1"/>
</dbReference>
<keyword evidence="1" id="KW-0812">Transmembrane</keyword>
<feature type="transmembrane region" description="Helical" evidence="1">
    <location>
        <begin position="143"/>
        <end position="162"/>
    </location>
</feature>